<evidence type="ECO:0000313" key="1">
    <source>
        <dbReference type="EMBL" id="KAJ8980525.1"/>
    </source>
</evidence>
<dbReference type="EMBL" id="JAPWTJ010000254">
    <property type="protein sequence ID" value="KAJ8980525.1"/>
    <property type="molecule type" value="Genomic_DNA"/>
</dbReference>
<comment type="caution">
    <text evidence="1">The sequence shown here is derived from an EMBL/GenBank/DDBJ whole genome shotgun (WGS) entry which is preliminary data.</text>
</comment>
<reference evidence="1" key="1">
    <citation type="journal article" date="2023" name="Insect Mol. Biol.">
        <title>Genome sequencing provides insights into the evolution of gene families encoding plant cell wall-degrading enzymes in longhorned beetles.</title>
        <authorList>
            <person name="Shin N.R."/>
            <person name="Okamura Y."/>
            <person name="Kirsch R."/>
            <person name="Pauchet Y."/>
        </authorList>
    </citation>
    <scope>NUCLEOTIDE SEQUENCE</scope>
    <source>
        <strain evidence="1">MMC_N1</strain>
    </source>
</reference>
<sequence>MTAHKAIERSRELLSKYPELFSGKFTTQFVYTLEGDSNAIESMPGDTFSVPKNFKKFENFEKICITRKPRELQKPQTYRSSRHNVLHHNRHTFPKSPSDLPPIRFNNFFQAGRCVAAGHAVGSEAAPLAAKLPAGEFDIVALSETWLHQDVLSSELFPSEYEVYRNDRNFAMADLSTGGGVLLDMVACKCTTSSHTTLYVLTLYVPPSTSIEVFELLFEYLEQADFLQSKHVVIMGDFNVPNFVNQLNADSKTFVINNFMNFFDFHQLNNILNSHHRLLDLIISNVACKVVHDNAPLLREDAYHPALIINLYDLSSKESVILPNDNKCYNFKKANYPELYNTILETDWSYLINLDDINDAVHEFYRKLYEIFDAHVPLYRNFKHKYPHWYNSIIIKNIKKKAKALKKYKRTHNNIYLEEFKTLRSTIKEQVRAAYDNYISEIQSDISHAPKQFWSFIHSKNRTSRIPGEMTYENILVNDPQNIVNTFGNFFNSVFTVSNDNFTPSETYRTDGIYPARGIAYTLLINRFDIVSLDLRRRCALLTFLYKILHNQINCPELLAQLNFYVPRLCTRNNLTFYCTAPRTNMLLKSPIYVMCDNYNKLCHICDINFCNVKELIQKAIQWLDDDVFT</sequence>
<evidence type="ECO:0008006" key="3">
    <source>
        <dbReference type="Google" id="ProtNLM"/>
    </source>
</evidence>
<dbReference type="InterPro" id="IPR036691">
    <property type="entry name" value="Endo/exonu/phosph_ase_sf"/>
</dbReference>
<dbReference type="PANTHER" id="PTHR33395:SF22">
    <property type="entry name" value="REVERSE TRANSCRIPTASE DOMAIN-CONTAINING PROTEIN"/>
    <property type="match status" value="1"/>
</dbReference>
<dbReference type="PANTHER" id="PTHR33395">
    <property type="entry name" value="TRANSCRIPTASE, PUTATIVE-RELATED-RELATED"/>
    <property type="match status" value="1"/>
</dbReference>
<keyword evidence="2" id="KW-1185">Reference proteome</keyword>
<dbReference type="Gene3D" id="3.60.10.10">
    <property type="entry name" value="Endonuclease/exonuclease/phosphatase"/>
    <property type="match status" value="1"/>
</dbReference>
<protein>
    <recommendedName>
        <fullName evidence="3">Endonuclease/exonuclease/phosphatase domain-containing protein</fullName>
    </recommendedName>
</protein>
<gene>
    <name evidence="1" type="ORF">NQ317_008322</name>
</gene>
<dbReference type="Proteomes" id="UP001162164">
    <property type="component" value="Unassembled WGS sequence"/>
</dbReference>
<evidence type="ECO:0000313" key="2">
    <source>
        <dbReference type="Proteomes" id="UP001162164"/>
    </source>
</evidence>
<name>A0ABQ9JTC4_9CUCU</name>
<dbReference type="SUPFAM" id="SSF56219">
    <property type="entry name" value="DNase I-like"/>
    <property type="match status" value="1"/>
</dbReference>
<organism evidence="1 2">
    <name type="scientific">Molorchus minor</name>
    <dbReference type="NCBI Taxonomy" id="1323400"/>
    <lineage>
        <taxon>Eukaryota</taxon>
        <taxon>Metazoa</taxon>
        <taxon>Ecdysozoa</taxon>
        <taxon>Arthropoda</taxon>
        <taxon>Hexapoda</taxon>
        <taxon>Insecta</taxon>
        <taxon>Pterygota</taxon>
        <taxon>Neoptera</taxon>
        <taxon>Endopterygota</taxon>
        <taxon>Coleoptera</taxon>
        <taxon>Polyphaga</taxon>
        <taxon>Cucujiformia</taxon>
        <taxon>Chrysomeloidea</taxon>
        <taxon>Cerambycidae</taxon>
        <taxon>Lamiinae</taxon>
        <taxon>Monochamini</taxon>
        <taxon>Molorchus</taxon>
    </lineage>
</organism>
<proteinExistence type="predicted"/>
<accession>A0ABQ9JTC4</accession>